<reference evidence="2 3" key="1">
    <citation type="submission" date="2024-06" db="EMBL/GenBank/DDBJ databases">
        <title>Complete genome of Phlyctema vagabunda strain 19-DSS-EL-015.</title>
        <authorList>
            <person name="Fiorenzani C."/>
        </authorList>
    </citation>
    <scope>NUCLEOTIDE SEQUENCE [LARGE SCALE GENOMIC DNA]</scope>
    <source>
        <strain evidence="2 3">19-DSS-EL-015</strain>
    </source>
</reference>
<feature type="region of interest" description="Disordered" evidence="1">
    <location>
        <begin position="483"/>
        <end position="510"/>
    </location>
</feature>
<dbReference type="Proteomes" id="UP001629113">
    <property type="component" value="Unassembled WGS sequence"/>
</dbReference>
<protein>
    <submittedName>
        <fullName evidence="2">Uncharacterized protein</fullName>
    </submittedName>
</protein>
<sequence>MMDHGFVFPQDRNASRPSALRPLRLSMPRSSHVQPTEHNFSSNIPKCPSLPSLLLPKVCPSSEPSFRNRMQDIKRPASVNNMRRSVSGMKRLLPLKLTSPPLPPSATWVSPVANTNPTMAEDTWSPSVQSTSFAQGQADKQDQLPVRTRQRRDTPVYTGNGSPLLTRIYDDEEDTCRSCSPALSCDETCIIDEYSSQGSESESAYTDCIDFFDEPDNIPTSFTPLPRSRHSELSFKCLGDTFFNEGAWLRSTSDSWTSSQPDCLPEILAQNMPGSIDIEGWISDSTGTSCEDSGDEDLSCATALAPAKAHVVDMNRNFDLNIIIPPRKSSLAQRGRKSRMVVRGDRGPMPPQQSAQLSDDDDLSPRYPSSERMGRSPAPRRQPDLAMASPPISPEFSPTSATTSSTTSRPEPLPELKRPISFLSHRVRSKSPQTASSTIFDVVEALNRSVSGFPSTMLLLDAPCIALIRKHIRQFPSDIDPASPLLSPFPTPAERRYNRSPLRHNNRTRERKAVLSYVPARPRSPSNHRLPRLDTNMNFISTNFASPLPSPVDSSEYRPSTSSTLSSNATSKTPSHNLQPLRTIFPKTSDFMRSALYAYILAYIFINSLSQPTSPHHLQLSSASIRSKVPSKAASTLGIPTGTPLPNAAADGFSTLVSKIEDGVSACIRKLVGGMEGRVGWSVEQGDGGRFLDRVFLRALVEVVKGCELRD</sequence>
<accession>A0ABR4P9F7</accession>
<keyword evidence="3" id="KW-1185">Reference proteome</keyword>
<comment type="caution">
    <text evidence="2">The sequence shown here is derived from an EMBL/GenBank/DDBJ whole genome shotgun (WGS) entry which is preliminary data.</text>
</comment>
<organism evidence="2 3">
    <name type="scientific">Phlyctema vagabunda</name>
    <dbReference type="NCBI Taxonomy" id="108571"/>
    <lineage>
        <taxon>Eukaryota</taxon>
        <taxon>Fungi</taxon>
        <taxon>Dikarya</taxon>
        <taxon>Ascomycota</taxon>
        <taxon>Pezizomycotina</taxon>
        <taxon>Leotiomycetes</taxon>
        <taxon>Helotiales</taxon>
        <taxon>Dermateaceae</taxon>
        <taxon>Phlyctema</taxon>
    </lineage>
</organism>
<feature type="region of interest" description="Disordered" evidence="1">
    <location>
        <begin position="329"/>
        <end position="415"/>
    </location>
</feature>
<name>A0ABR4P9F7_9HELO</name>
<feature type="compositionally biased region" description="Low complexity" evidence="1">
    <location>
        <begin position="557"/>
        <end position="573"/>
    </location>
</feature>
<feature type="compositionally biased region" description="Polar residues" evidence="1">
    <location>
        <begin position="122"/>
        <end position="135"/>
    </location>
</feature>
<feature type="compositionally biased region" description="Low complexity" evidence="1">
    <location>
        <begin position="394"/>
        <end position="410"/>
    </location>
</feature>
<gene>
    <name evidence="2" type="ORF">PVAG01_08450</name>
</gene>
<dbReference type="EMBL" id="JBFCZG010000007">
    <property type="protein sequence ID" value="KAL3419951.1"/>
    <property type="molecule type" value="Genomic_DNA"/>
</dbReference>
<evidence type="ECO:0000313" key="2">
    <source>
        <dbReference type="EMBL" id="KAL3419951.1"/>
    </source>
</evidence>
<feature type="region of interest" description="Disordered" evidence="1">
    <location>
        <begin position="122"/>
        <end position="162"/>
    </location>
</feature>
<evidence type="ECO:0000313" key="3">
    <source>
        <dbReference type="Proteomes" id="UP001629113"/>
    </source>
</evidence>
<proteinExistence type="predicted"/>
<evidence type="ECO:0000256" key="1">
    <source>
        <dbReference type="SAM" id="MobiDB-lite"/>
    </source>
</evidence>
<feature type="region of interest" description="Disordered" evidence="1">
    <location>
        <begin position="548"/>
        <end position="578"/>
    </location>
</feature>